<dbReference type="AlphaFoldDB" id="A0A502F7C6"/>
<accession>A0A502F7C6</accession>
<dbReference type="RefSeq" id="WP_140502876.1">
    <property type="nucleotide sequence ID" value="NZ_RCZH01000001.1"/>
</dbReference>
<evidence type="ECO:0000313" key="2">
    <source>
        <dbReference type="EMBL" id="TPG45261.1"/>
    </source>
</evidence>
<dbReference type="EMBL" id="RCZH01000001">
    <property type="protein sequence ID" value="TPG45261.1"/>
    <property type="molecule type" value="Genomic_DNA"/>
</dbReference>
<dbReference type="Pfam" id="PF04738">
    <property type="entry name" value="Lant_dehydr_N"/>
    <property type="match status" value="1"/>
</dbReference>
<evidence type="ECO:0000259" key="1">
    <source>
        <dbReference type="Pfam" id="PF04738"/>
    </source>
</evidence>
<feature type="domain" description="Lantibiotic dehydratase N-terminal" evidence="1">
    <location>
        <begin position="42"/>
        <end position="688"/>
    </location>
</feature>
<name>A0A502F7C6_9FLAO</name>
<organism evidence="2 3">
    <name type="scientific">Flavobacterium pectinovorum</name>
    <dbReference type="NCBI Taxonomy" id="29533"/>
    <lineage>
        <taxon>Bacteria</taxon>
        <taxon>Pseudomonadati</taxon>
        <taxon>Bacteroidota</taxon>
        <taxon>Flavobacteriia</taxon>
        <taxon>Flavobacteriales</taxon>
        <taxon>Flavobacteriaceae</taxon>
        <taxon>Flavobacterium</taxon>
    </lineage>
</organism>
<sequence>MRSTFKIRPFTSYVLRTPLLPLSSYLNTIENYSVEKAKGLYQDSLIKEAINLASPDLIKELDKWIKDDSNLSDEKAKKLEITFLKYLARMSSRCTPFGLFAGCSIGIITTETEIILEDSVNFIRFTQFDMQFWVALLQNIAKREIAISQLRYFPNSSIYELGDFYRYIEYKYIQTTREHTVSALRKSDVLKEIILKAKSGLTIDEMISFLVDSDSEKEDAREFIIQLINFQFLVSELDAVVTGTNEFERILSILKNIPNLKKEYQFLENSSNQILDLDTSLIPTANQYQKIKKNIHEEGFEFDEKYLFQTDLNVATIANSLDRDIVKKVMQGLSFLNGIQSKKESNNLKIFVREFSKRYESQEMPLMNVLDTEAGLGYPINHEMNDSHEILEGFSFKQKKKKSENQIWNSYDFILEKKLQECFSNNQTKITLSENDFPDFDAIFDFVPVTFSALVEIYDDEKIAIESSGNVSAAKLLGRFCNGNPEIHNLTKEIVLQEEAFYHDKILAEIVHIPQSRTGNILRRPVLRNYEIVYLANSGVEKENVIDLTDLFVSVKNDKIILRSKKLNKEIIPCLSNAHNFSNNSLPLYHFLCDLQSQNTKPIFNFDWGVLESHYNYFPRVEYKKIILSKAKWILNKEDLAHFLAVNSADLFEVFANWRINKNISFLVNLVDFDNTLLLDFRTEIGIQLFLKSTQNRSKIILEEFLFENNSNIKNSSGEEFTNQFIISFYKEQS</sequence>
<dbReference type="InterPro" id="IPR006827">
    <property type="entry name" value="Lant_deHydtase_N"/>
</dbReference>
<proteinExistence type="predicted"/>
<keyword evidence="3" id="KW-1185">Reference proteome</keyword>
<dbReference type="OrthoDB" id="1273722at2"/>
<dbReference type="Proteomes" id="UP000319700">
    <property type="component" value="Unassembled WGS sequence"/>
</dbReference>
<protein>
    <recommendedName>
        <fullName evidence="1">Lantibiotic dehydratase N-terminal domain-containing protein</fullName>
    </recommendedName>
</protein>
<comment type="caution">
    <text evidence="2">The sequence shown here is derived from an EMBL/GenBank/DDBJ whole genome shotgun (WGS) entry which is preliminary data.</text>
</comment>
<evidence type="ECO:0000313" key="3">
    <source>
        <dbReference type="Proteomes" id="UP000319700"/>
    </source>
</evidence>
<reference evidence="2 3" key="1">
    <citation type="journal article" date="2019" name="Environ. Microbiol.">
        <title>Species interactions and distinct microbial communities in high Arctic permafrost affected cryosols are associated with the CH4 and CO2 gas fluxes.</title>
        <authorList>
            <person name="Altshuler I."/>
            <person name="Hamel J."/>
            <person name="Turney S."/>
            <person name="Magnuson E."/>
            <person name="Levesque R."/>
            <person name="Greer C."/>
            <person name="Whyte L.G."/>
        </authorList>
    </citation>
    <scope>NUCLEOTIDE SEQUENCE [LARGE SCALE GENOMIC DNA]</scope>
    <source>
        <strain evidence="2 3">42</strain>
    </source>
</reference>
<gene>
    <name evidence="2" type="ORF">EAH81_01275</name>
</gene>